<keyword evidence="1" id="KW-0732">Signal</keyword>
<sequence>MNRKSTRLARTTLFCGIAACTVSLTTVAGEIEQIDPVALSPDMYSLLLENEHVRIVEYQIAPGEKEPWHTHPAKAMYVVDGGTLQITLPDGTSFVTEEEAGEAHWMGAVGRHYGTNVGDTTVRLVMVEVKGADAVAEDAESLKEFAEPGS</sequence>
<dbReference type="Pfam" id="PF07883">
    <property type="entry name" value="Cupin_2"/>
    <property type="match status" value="1"/>
</dbReference>
<proteinExistence type="predicted"/>
<accession>A0AAW9RC19</accession>
<dbReference type="AlphaFoldDB" id="A0AAW9RC19"/>
<protein>
    <submittedName>
        <fullName evidence="3">Cupin domain-containing protein</fullName>
    </submittedName>
</protein>
<dbReference type="InterPro" id="IPR013096">
    <property type="entry name" value="Cupin_2"/>
</dbReference>
<gene>
    <name evidence="3" type="ORF">V3330_17195</name>
</gene>
<comment type="caution">
    <text evidence="3">The sequence shown here is derived from an EMBL/GenBank/DDBJ whole genome shotgun (WGS) entry which is preliminary data.</text>
</comment>
<dbReference type="Gene3D" id="2.60.120.10">
    <property type="entry name" value="Jelly Rolls"/>
    <property type="match status" value="1"/>
</dbReference>
<dbReference type="InterPro" id="IPR011051">
    <property type="entry name" value="RmlC_Cupin_sf"/>
</dbReference>
<keyword evidence="4" id="KW-1185">Reference proteome</keyword>
<evidence type="ECO:0000259" key="2">
    <source>
        <dbReference type="Pfam" id="PF07883"/>
    </source>
</evidence>
<dbReference type="EMBL" id="JAZHOG010000013">
    <property type="protein sequence ID" value="MEJ8569365.1"/>
    <property type="molecule type" value="Genomic_DNA"/>
</dbReference>
<organism evidence="3 4">
    <name type="scientific">Elongatibacter sediminis</name>
    <dbReference type="NCBI Taxonomy" id="3119006"/>
    <lineage>
        <taxon>Bacteria</taxon>
        <taxon>Pseudomonadati</taxon>
        <taxon>Pseudomonadota</taxon>
        <taxon>Gammaproteobacteria</taxon>
        <taxon>Chromatiales</taxon>
        <taxon>Wenzhouxiangellaceae</taxon>
        <taxon>Elongatibacter</taxon>
    </lineage>
</organism>
<feature type="chain" id="PRO_5043488621" evidence="1">
    <location>
        <begin position="29"/>
        <end position="150"/>
    </location>
</feature>
<dbReference type="SUPFAM" id="SSF51182">
    <property type="entry name" value="RmlC-like cupins"/>
    <property type="match status" value="1"/>
</dbReference>
<feature type="domain" description="Cupin type-2" evidence="2">
    <location>
        <begin position="58"/>
        <end position="127"/>
    </location>
</feature>
<evidence type="ECO:0000256" key="1">
    <source>
        <dbReference type="SAM" id="SignalP"/>
    </source>
</evidence>
<dbReference type="RefSeq" id="WP_354696688.1">
    <property type="nucleotide sequence ID" value="NZ_JAZHOG010000013.1"/>
</dbReference>
<dbReference type="Proteomes" id="UP001359886">
    <property type="component" value="Unassembled WGS sequence"/>
</dbReference>
<name>A0AAW9RC19_9GAMM</name>
<evidence type="ECO:0000313" key="3">
    <source>
        <dbReference type="EMBL" id="MEJ8569365.1"/>
    </source>
</evidence>
<reference evidence="3 4" key="1">
    <citation type="submission" date="2024-02" db="EMBL/GenBank/DDBJ databases">
        <title>A novel Wenzhouxiangellaceae bacterium, isolated from coastal sediments.</title>
        <authorList>
            <person name="Du Z.-J."/>
            <person name="Ye Y.-Q."/>
            <person name="Zhang X.-Y."/>
        </authorList>
    </citation>
    <scope>NUCLEOTIDE SEQUENCE [LARGE SCALE GENOMIC DNA]</scope>
    <source>
        <strain evidence="3 4">CH-27</strain>
    </source>
</reference>
<feature type="signal peptide" evidence="1">
    <location>
        <begin position="1"/>
        <end position="28"/>
    </location>
</feature>
<evidence type="ECO:0000313" key="4">
    <source>
        <dbReference type="Proteomes" id="UP001359886"/>
    </source>
</evidence>
<dbReference type="InterPro" id="IPR014710">
    <property type="entry name" value="RmlC-like_jellyroll"/>
</dbReference>